<dbReference type="EMBL" id="LQMQ01000009">
    <property type="protein sequence ID" value="KUO42268.1"/>
    <property type="molecule type" value="Genomic_DNA"/>
</dbReference>
<dbReference type="GO" id="GO:0035435">
    <property type="term" value="P:phosphate ion transmembrane transport"/>
    <property type="evidence" value="ECO:0007669"/>
    <property type="project" value="InterPro"/>
</dbReference>
<dbReference type="InterPro" id="IPR000515">
    <property type="entry name" value="MetI-like"/>
</dbReference>
<evidence type="ECO:0000256" key="8">
    <source>
        <dbReference type="RuleBase" id="RU363043"/>
    </source>
</evidence>
<dbReference type="InterPro" id="IPR035906">
    <property type="entry name" value="MetI-like_sf"/>
</dbReference>
<feature type="transmembrane region" description="Helical" evidence="8">
    <location>
        <begin position="12"/>
        <end position="34"/>
    </location>
</feature>
<sequence>MVKAKTCERLGFWSTRVAILISLSITGYMLFYIISKGASIISWDFLTKPPTSGMTAGGIFPAIVGTLLLVTLAIVISLPLGLASAIYLVEYSSKESRFVRLVELAVYSLNGVPSIVFGLFGMAFFVKFLGFGTSLLSASLTLSLMILPTIVATSVEALKSVPDHFREASLALGATKGQTIVRVVLPAAFPGIITGAMLGVGRAAGETAPILFTGAVFYMRGLPTSIFDPVMALPFHLFVLATEHPNISKVEPIQYGTALVLLILVLLISLIATVIRYRYRRKRKW</sequence>
<evidence type="ECO:0000259" key="9">
    <source>
        <dbReference type="PROSITE" id="PS50928"/>
    </source>
</evidence>
<evidence type="ECO:0000313" key="10">
    <source>
        <dbReference type="EMBL" id="KUO42268.1"/>
    </source>
</evidence>
<keyword evidence="7 8" id="KW-0472">Membrane</keyword>
<evidence type="ECO:0000256" key="5">
    <source>
        <dbReference type="ARBA" id="ARBA00022692"/>
    </source>
</evidence>
<feature type="transmembrane region" description="Helical" evidence="8">
    <location>
        <begin position="179"/>
        <end position="200"/>
    </location>
</feature>
<dbReference type="SUPFAM" id="SSF161098">
    <property type="entry name" value="MetI-like"/>
    <property type="match status" value="1"/>
</dbReference>
<evidence type="ECO:0000256" key="6">
    <source>
        <dbReference type="ARBA" id="ARBA00022989"/>
    </source>
</evidence>
<evidence type="ECO:0000256" key="3">
    <source>
        <dbReference type="ARBA" id="ARBA00022448"/>
    </source>
</evidence>
<keyword evidence="5 8" id="KW-0812">Transmembrane</keyword>
<feature type="domain" description="ABC transmembrane type-1" evidence="9">
    <location>
        <begin position="63"/>
        <end position="272"/>
    </location>
</feature>
<feature type="transmembrane region" description="Helical" evidence="8">
    <location>
        <begin position="138"/>
        <end position="158"/>
    </location>
</feature>
<evidence type="ECO:0000256" key="1">
    <source>
        <dbReference type="ARBA" id="ARBA00004651"/>
    </source>
</evidence>
<evidence type="ECO:0000256" key="7">
    <source>
        <dbReference type="ARBA" id="ARBA00023136"/>
    </source>
</evidence>
<comment type="similarity">
    <text evidence="2 8">Belongs to the binding-protein-dependent transport system permease family. CysTW subfamily.</text>
</comment>
<proteinExistence type="inferred from homology"/>
<reference evidence="10 11" key="1">
    <citation type="journal article" date="2016" name="Nat. Microbiol.">
        <title>Genomic inference of the metabolism of cosmopolitan subsurface Archaea, Hadesarchaea.</title>
        <authorList>
            <person name="Baker B.J."/>
            <person name="Saw J.H."/>
            <person name="Lind A.E."/>
            <person name="Lazar C.S."/>
            <person name="Hinrichs K.-U."/>
            <person name="Teske A.P."/>
            <person name="Ettema T.J."/>
        </authorList>
    </citation>
    <scope>NUCLEOTIDE SEQUENCE [LARGE SCALE GENOMIC DNA]</scope>
</reference>
<evidence type="ECO:0000313" key="11">
    <source>
        <dbReference type="Proteomes" id="UP000074294"/>
    </source>
</evidence>
<keyword evidence="6 8" id="KW-1133">Transmembrane helix</keyword>
<feature type="transmembrane region" description="Helical" evidence="8">
    <location>
        <begin position="101"/>
        <end position="126"/>
    </location>
</feature>
<gene>
    <name evidence="10" type="ORF">APZ16_07240</name>
</gene>
<evidence type="ECO:0000256" key="2">
    <source>
        <dbReference type="ARBA" id="ARBA00007069"/>
    </source>
</evidence>
<evidence type="ECO:0000256" key="4">
    <source>
        <dbReference type="ARBA" id="ARBA00022475"/>
    </source>
</evidence>
<comment type="subcellular location">
    <subcellularLocation>
        <location evidence="1 8">Cell membrane</location>
        <topology evidence="1 8">Multi-pass membrane protein</topology>
    </subcellularLocation>
</comment>
<dbReference type="NCBIfam" id="TIGR00974">
    <property type="entry name" value="3a0107s02c"/>
    <property type="match status" value="1"/>
</dbReference>
<dbReference type="CDD" id="cd06261">
    <property type="entry name" value="TM_PBP2"/>
    <property type="match status" value="1"/>
</dbReference>
<dbReference type="PANTHER" id="PTHR43470">
    <property type="entry name" value="PHOSPHATE TRANSPORT SYSTEM PERMEASE PROTEIN PSTA-RELATED"/>
    <property type="match status" value="1"/>
</dbReference>
<dbReference type="STRING" id="1776334.APZ16_07240"/>
<name>A0A147K0J4_HADYE</name>
<dbReference type="Proteomes" id="UP000074294">
    <property type="component" value="Unassembled WGS sequence"/>
</dbReference>
<dbReference type="Gene3D" id="1.10.3720.10">
    <property type="entry name" value="MetI-like"/>
    <property type="match status" value="1"/>
</dbReference>
<keyword evidence="4 8" id="KW-1003">Cell membrane</keyword>
<dbReference type="AlphaFoldDB" id="A0A147K0J4"/>
<dbReference type="InterPro" id="IPR005672">
    <property type="entry name" value="Phosphate_PstA"/>
</dbReference>
<dbReference type="GO" id="GO:0005886">
    <property type="term" value="C:plasma membrane"/>
    <property type="evidence" value="ECO:0007669"/>
    <property type="project" value="UniProtKB-SubCell"/>
</dbReference>
<dbReference type="PROSITE" id="PS50928">
    <property type="entry name" value="ABC_TM1"/>
    <property type="match status" value="1"/>
</dbReference>
<dbReference type="Pfam" id="PF00528">
    <property type="entry name" value="BPD_transp_1"/>
    <property type="match status" value="1"/>
</dbReference>
<dbReference type="GO" id="GO:0005315">
    <property type="term" value="F:phosphate transmembrane transporter activity"/>
    <property type="evidence" value="ECO:0007669"/>
    <property type="project" value="InterPro"/>
</dbReference>
<organism evidence="10 11">
    <name type="scientific">Hadarchaeum yellowstonense</name>
    <dbReference type="NCBI Taxonomy" id="1776334"/>
    <lineage>
        <taxon>Archaea</taxon>
        <taxon>Methanobacteriati</taxon>
        <taxon>Candidatus Hadarchaeota</taxon>
        <taxon>Candidatus Hadarchaeia</taxon>
        <taxon>Candidatus Hadarchaeales</taxon>
        <taxon>Candidatus Hadarchaeaceae</taxon>
        <taxon>Candidatus Hadarchaeum</taxon>
    </lineage>
</organism>
<feature type="transmembrane region" description="Helical" evidence="8">
    <location>
        <begin position="59"/>
        <end position="89"/>
    </location>
</feature>
<dbReference type="PANTHER" id="PTHR43470:SF3">
    <property type="entry name" value="PHOSPHATE TRANSPORT SYSTEM PERMEASE PROTEIN PSTA-RELATED"/>
    <property type="match status" value="1"/>
</dbReference>
<comment type="caution">
    <text evidence="10">The sequence shown here is derived from an EMBL/GenBank/DDBJ whole genome shotgun (WGS) entry which is preliminary data.</text>
</comment>
<accession>A0A147K0J4</accession>
<keyword evidence="3" id="KW-0813">Transport</keyword>
<feature type="transmembrane region" description="Helical" evidence="8">
    <location>
        <begin position="253"/>
        <end position="275"/>
    </location>
</feature>
<protein>
    <recommendedName>
        <fullName evidence="8">Phosphate transport system permease protein PstA</fullName>
    </recommendedName>
</protein>